<organism evidence="1">
    <name type="scientific">Anguilla anguilla</name>
    <name type="common">European freshwater eel</name>
    <name type="synonym">Muraena anguilla</name>
    <dbReference type="NCBI Taxonomy" id="7936"/>
    <lineage>
        <taxon>Eukaryota</taxon>
        <taxon>Metazoa</taxon>
        <taxon>Chordata</taxon>
        <taxon>Craniata</taxon>
        <taxon>Vertebrata</taxon>
        <taxon>Euteleostomi</taxon>
        <taxon>Actinopterygii</taxon>
        <taxon>Neopterygii</taxon>
        <taxon>Teleostei</taxon>
        <taxon>Anguilliformes</taxon>
        <taxon>Anguillidae</taxon>
        <taxon>Anguilla</taxon>
    </lineage>
</organism>
<sequence length="98" mass="11036">MALSAHEKTTLFWLNKKGIMLESNGKALLTYCLECCKGLKSRSYVHCLLQIQIILIQRKVGGGHPKSSVWMASTQTLACVQNCLLKSKQTFPRQIIQK</sequence>
<reference evidence="1" key="2">
    <citation type="journal article" date="2015" name="Fish Shellfish Immunol.">
        <title>Early steps in the European eel (Anguilla anguilla)-Vibrio vulnificus interaction in the gills: Role of the RtxA13 toxin.</title>
        <authorList>
            <person name="Callol A."/>
            <person name="Pajuelo D."/>
            <person name="Ebbesson L."/>
            <person name="Teles M."/>
            <person name="MacKenzie S."/>
            <person name="Amaro C."/>
        </authorList>
    </citation>
    <scope>NUCLEOTIDE SEQUENCE</scope>
</reference>
<name>A0A0E9X6W1_ANGAN</name>
<accession>A0A0E9X6W1</accession>
<protein>
    <submittedName>
        <fullName evidence="1">Uncharacterized protein</fullName>
    </submittedName>
</protein>
<dbReference type="EMBL" id="GBXM01010972">
    <property type="protein sequence ID" value="JAH97605.1"/>
    <property type="molecule type" value="Transcribed_RNA"/>
</dbReference>
<proteinExistence type="predicted"/>
<dbReference type="AlphaFoldDB" id="A0A0E9X6W1"/>
<evidence type="ECO:0000313" key="1">
    <source>
        <dbReference type="EMBL" id="JAH97605.1"/>
    </source>
</evidence>
<reference evidence="1" key="1">
    <citation type="submission" date="2014-11" db="EMBL/GenBank/DDBJ databases">
        <authorList>
            <person name="Amaro Gonzalez C."/>
        </authorList>
    </citation>
    <scope>NUCLEOTIDE SEQUENCE</scope>
</reference>